<accession>A0AAV2HE09</accession>
<proteinExistence type="predicted"/>
<sequence length="77" mass="8789">KLIQDLLIRGKSTNQIHFRIQFKSSAKTGDNAIKSVKKTGKLPIDFPKPAVDQYFPMAPKDQCHDNLPVWCLVCIRH</sequence>
<gene>
    <name evidence="1" type="ORF">GSLYS_00005079001</name>
</gene>
<dbReference type="AlphaFoldDB" id="A0AAV2HE09"/>
<organism evidence="1 2">
    <name type="scientific">Lymnaea stagnalis</name>
    <name type="common">Great pond snail</name>
    <name type="synonym">Helix stagnalis</name>
    <dbReference type="NCBI Taxonomy" id="6523"/>
    <lineage>
        <taxon>Eukaryota</taxon>
        <taxon>Metazoa</taxon>
        <taxon>Spiralia</taxon>
        <taxon>Lophotrochozoa</taxon>
        <taxon>Mollusca</taxon>
        <taxon>Gastropoda</taxon>
        <taxon>Heterobranchia</taxon>
        <taxon>Euthyneura</taxon>
        <taxon>Panpulmonata</taxon>
        <taxon>Hygrophila</taxon>
        <taxon>Lymnaeoidea</taxon>
        <taxon>Lymnaeidae</taxon>
        <taxon>Lymnaea</taxon>
    </lineage>
</organism>
<evidence type="ECO:0000313" key="1">
    <source>
        <dbReference type="EMBL" id="CAL1530954.1"/>
    </source>
</evidence>
<feature type="non-terminal residue" evidence="1">
    <location>
        <position position="1"/>
    </location>
</feature>
<protein>
    <submittedName>
        <fullName evidence="1">Uncharacterized protein</fullName>
    </submittedName>
</protein>
<reference evidence="1 2" key="1">
    <citation type="submission" date="2024-04" db="EMBL/GenBank/DDBJ databases">
        <authorList>
            <consortium name="Genoscope - CEA"/>
            <person name="William W."/>
        </authorList>
    </citation>
    <scope>NUCLEOTIDE SEQUENCE [LARGE SCALE GENOMIC DNA]</scope>
</reference>
<comment type="caution">
    <text evidence="1">The sequence shown here is derived from an EMBL/GenBank/DDBJ whole genome shotgun (WGS) entry which is preliminary data.</text>
</comment>
<dbReference type="EMBL" id="CAXITT010000078">
    <property type="protein sequence ID" value="CAL1530954.1"/>
    <property type="molecule type" value="Genomic_DNA"/>
</dbReference>
<dbReference type="Proteomes" id="UP001497497">
    <property type="component" value="Unassembled WGS sequence"/>
</dbReference>
<keyword evidence="2" id="KW-1185">Reference proteome</keyword>
<evidence type="ECO:0000313" key="2">
    <source>
        <dbReference type="Proteomes" id="UP001497497"/>
    </source>
</evidence>
<name>A0AAV2HE09_LYMST</name>